<dbReference type="InterPro" id="IPR013783">
    <property type="entry name" value="Ig-like_fold"/>
</dbReference>
<dbReference type="Proteomes" id="UP001549146">
    <property type="component" value="Unassembled WGS sequence"/>
</dbReference>
<evidence type="ECO:0000313" key="9">
    <source>
        <dbReference type="EMBL" id="MET3732527.1"/>
    </source>
</evidence>
<feature type="transmembrane region" description="Helical" evidence="7">
    <location>
        <begin position="98"/>
        <end position="119"/>
    </location>
</feature>
<evidence type="ECO:0000259" key="8">
    <source>
        <dbReference type="PROSITE" id="PS51379"/>
    </source>
</evidence>
<feature type="transmembrane region" description="Helical" evidence="7">
    <location>
        <begin position="50"/>
        <end position="68"/>
    </location>
</feature>
<evidence type="ECO:0000313" key="10">
    <source>
        <dbReference type="Proteomes" id="UP001549146"/>
    </source>
</evidence>
<dbReference type="SUPFAM" id="SSF54862">
    <property type="entry name" value="4Fe-4S ferredoxins"/>
    <property type="match status" value="1"/>
</dbReference>
<protein>
    <submittedName>
        <fullName evidence="9">Cytochrome c oxidase accessory protein FixG</fullName>
    </submittedName>
</protein>
<dbReference type="Pfam" id="PF11614">
    <property type="entry name" value="FixG_C"/>
    <property type="match status" value="1"/>
</dbReference>
<evidence type="ECO:0000256" key="7">
    <source>
        <dbReference type="SAM" id="Phobius"/>
    </source>
</evidence>
<evidence type="ECO:0000256" key="4">
    <source>
        <dbReference type="ARBA" id="ARBA00022982"/>
    </source>
</evidence>
<keyword evidence="10" id="KW-1185">Reference proteome</keyword>
<dbReference type="PROSITE" id="PS00198">
    <property type="entry name" value="4FE4S_FER_1"/>
    <property type="match status" value="1"/>
</dbReference>
<evidence type="ECO:0000256" key="1">
    <source>
        <dbReference type="ARBA" id="ARBA00022448"/>
    </source>
</evidence>
<dbReference type="Gene3D" id="2.60.40.10">
    <property type="entry name" value="Immunoglobulins"/>
    <property type="match status" value="1"/>
</dbReference>
<dbReference type="PROSITE" id="PS51379">
    <property type="entry name" value="4FE4S_FER_2"/>
    <property type="match status" value="1"/>
</dbReference>
<feature type="transmembrane region" description="Helical" evidence="7">
    <location>
        <begin position="352"/>
        <end position="371"/>
    </location>
</feature>
<organism evidence="9 10">
    <name type="scientific">Moheibacter stercoris</name>
    <dbReference type="NCBI Taxonomy" id="1628251"/>
    <lineage>
        <taxon>Bacteria</taxon>
        <taxon>Pseudomonadati</taxon>
        <taxon>Bacteroidota</taxon>
        <taxon>Flavobacteriia</taxon>
        <taxon>Flavobacteriales</taxon>
        <taxon>Weeksellaceae</taxon>
        <taxon>Moheibacter</taxon>
    </lineage>
</organism>
<keyword evidence="2" id="KW-0004">4Fe-4S</keyword>
<evidence type="ECO:0000256" key="2">
    <source>
        <dbReference type="ARBA" id="ARBA00022485"/>
    </source>
</evidence>
<evidence type="ECO:0000256" key="6">
    <source>
        <dbReference type="ARBA" id="ARBA00023014"/>
    </source>
</evidence>
<feature type="transmembrane region" description="Helical" evidence="7">
    <location>
        <begin position="211"/>
        <end position="228"/>
    </location>
</feature>
<keyword evidence="6" id="KW-0411">Iron-sulfur</keyword>
<feature type="transmembrane region" description="Helical" evidence="7">
    <location>
        <begin position="172"/>
        <end position="191"/>
    </location>
</feature>
<reference evidence="9 10" key="1">
    <citation type="submission" date="2024-06" db="EMBL/GenBank/DDBJ databases">
        <title>Genomic Encyclopedia of Type Strains, Phase IV (KMG-IV): sequencing the most valuable type-strain genomes for metagenomic binning, comparative biology and taxonomic classification.</title>
        <authorList>
            <person name="Goeker M."/>
        </authorList>
    </citation>
    <scope>NUCLEOTIDE SEQUENCE [LARGE SCALE GENOMIC DNA]</scope>
    <source>
        <strain evidence="9 10">DSM 29388</strain>
    </source>
</reference>
<proteinExistence type="predicted"/>
<dbReference type="InterPro" id="IPR017896">
    <property type="entry name" value="4Fe4S_Fe-S-bd"/>
</dbReference>
<keyword evidence="7" id="KW-0472">Membrane</keyword>
<evidence type="ECO:0000256" key="3">
    <source>
        <dbReference type="ARBA" id="ARBA00022723"/>
    </source>
</evidence>
<keyword evidence="4" id="KW-0249">Electron transport</keyword>
<dbReference type="InterPro" id="IPR051684">
    <property type="entry name" value="Electron_Trans/Redox"/>
</dbReference>
<feature type="domain" description="4Fe-4S ferredoxin-type" evidence="8">
    <location>
        <begin position="273"/>
        <end position="303"/>
    </location>
</feature>
<evidence type="ECO:0000256" key="5">
    <source>
        <dbReference type="ARBA" id="ARBA00023004"/>
    </source>
</evidence>
<dbReference type="Gene3D" id="1.10.1060.10">
    <property type="entry name" value="Alpha-helical ferredoxin"/>
    <property type="match status" value="1"/>
</dbReference>
<dbReference type="InterPro" id="IPR017900">
    <property type="entry name" value="4Fe4S_Fe_S_CS"/>
</dbReference>
<name>A0ABV2LYA1_9FLAO</name>
<dbReference type="NCBIfam" id="TIGR02745">
    <property type="entry name" value="ccoG_rdxA_fixG"/>
    <property type="match status" value="1"/>
</dbReference>
<dbReference type="Pfam" id="PF13746">
    <property type="entry name" value="Fer4_18"/>
    <property type="match status" value="1"/>
</dbReference>
<keyword evidence="7" id="KW-1133">Transmembrane helix</keyword>
<comment type="caution">
    <text evidence="9">The sequence shown here is derived from an EMBL/GenBank/DDBJ whole genome shotgun (WGS) entry which is preliminary data.</text>
</comment>
<keyword evidence="7" id="KW-0812">Transmembrane</keyword>
<dbReference type="RefSeq" id="WP_354509835.1">
    <property type="nucleotide sequence ID" value="NZ_JBEPMO010000014.1"/>
</dbReference>
<keyword evidence="1" id="KW-0813">Transport</keyword>
<sequence length="485" mass="55425">MGDQSQIKDKDLEQISLEEEAFRNTIGTMDKKGKRQWVFPKKPSGRFTTYRMYVSWILLAILVLSPFIKLPNGNPLFLFNIPKGQFIIFGFPFFTSDFFLLAIGMITSIVSIVLFTVVYGRIFCGWICPQTIFMENVFRRIEFWIDGDRPKQIKLAKQAWDEEKIRKRLLKWSLFLLVSFLVANIFLAYIIGSDELLKLIQDGPGQHLSTFFWLLAFTGIFYFVFSWFREQACTLVCPYGRLQGVLIDKKTIIVAYDFKRGERSAGRAKFKKGEDRIAEGKGDCIDCKQCVVVCPTGIDIRNGTQLECVNCTACIDACDEVMDKINLPRGLIRYASEEEIETGAKFKITGRMIAYTIALIGMIAAINIFLFSRNDVEVKFLHVPGRNYKIEGTNISNLYQFTLYNKTNEDLKVHFGIKSHDSGKVRVLDGTTPMFLERGKVAQGSVMVTIPLEDIKTYKERVVFIAVDENGKELDDYTTSFSAPH</sequence>
<keyword evidence="5" id="KW-0408">Iron</keyword>
<keyword evidence="3" id="KW-0479">Metal-binding</keyword>
<dbReference type="InterPro" id="IPR032879">
    <property type="entry name" value="FixG_C"/>
</dbReference>
<dbReference type="InterPro" id="IPR014116">
    <property type="entry name" value="Cyt_c_oxidase_cbb3_FixG"/>
</dbReference>
<dbReference type="Pfam" id="PF12801">
    <property type="entry name" value="Fer4_5"/>
    <property type="match status" value="1"/>
</dbReference>
<accession>A0ABV2LYA1</accession>
<gene>
    <name evidence="9" type="ORF">ABID46_002116</name>
</gene>
<dbReference type="EMBL" id="JBEPMO010000014">
    <property type="protein sequence ID" value="MET3732527.1"/>
    <property type="molecule type" value="Genomic_DNA"/>
</dbReference>
<dbReference type="PANTHER" id="PTHR30176">
    <property type="entry name" value="FERREDOXIN-TYPE PROTEIN NAPH"/>
    <property type="match status" value="1"/>
</dbReference>
<dbReference type="PANTHER" id="PTHR30176:SF3">
    <property type="entry name" value="FERREDOXIN-TYPE PROTEIN NAPH"/>
    <property type="match status" value="1"/>
</dbReference>
<dbReference type="InterPro" id="IPR009051">
    <property type="entry name" value="Helical_ferredxn"/>
</dbReference>